<feature type="binding site" evidence="9">
    <location>
        <position position="191"/>
    </location>
    <ligand>
        <name>Mg(2+)</name>
        <dbReference type="ChEBI" id="CHEBI:18420"/>
        <label>1</label>
    </ligand>
</feature>
<evidence type="ECO:0000256" key="5">
    <source>
        <dbReference type="ARBA" id="ARBA00023002"/>
    </source>
</evidence>
<evidence type="ECO:0000256" key="8">
    <source>
        <dbReference type="ARBA" id="ARBA00050044"/>
    </source>
</evidence>
<keyword evidence="5 9" id="KW-0560">Oxidoreductase</keyword>
<evidence type="ECO:0000256" key="9">
    <source>
        <dbReference type="PROSITE-ProRule" id="PRU01198"/>
    </source>
</evidence>
<feature type="binding site" evidence="9">
    <location>
        <position position="187"/>
    </location>
    <ligand>
        <name>Mg(2+)</name>
        <dbReference type="ChEBI" id="CHEBI:18420"/>
        <label>1</label>
    </ligand>
</feature>
<dbReference type="PROSITE" id="PS51850">
    <property type="entry name" value="KARI_N"/>
    <property type="match status" value="1"/>
</dbReference>
<dbReference type="InterPro" id="IPR000506">
    <property type="entry name" value="KARI_C"/>
</dbReference>
<dbReference type="PROSITE" id="PS51851">
    <property type="entry name" value="KARI_C"/>
    <property type="match status" value="1"/>
</dbReference>
<evidence type="ECO:0000256" key="6">
    <source>
        <dbReference type="ARBA" id="ARBA00023304"/>
    </source>
</evidence>
<evidence type="ECO:0000259" key="10">
    <source>
        <dbReference type="PROSITE" id="PS51850"/>
    </source>
</evidence>
<dbReference type="Pfam" id="PF01450">
    <property type="entry name" value="KARI_C"/>
    <property type="match status" value="1"/>
</dbReference>
<keyword evidence="4 9" id="KW-0028">Amino-acid biosynthesis</keyword>
<evidence type="ECO:0000259" key="11">
    <source>
        <dbReference type="PROSITE" id="PS51851"/>
    </source>
</evidence>
<accession>A0ABN2T993</accession>
<comment type="pathway">
    <text evidence="2">Amino-acid biosynthesis; L-isoleucine biosynthesis; L-isoleucine from 2-oxobutanoate: step 2/4.</text>
</comment>
<dbReference type="EMBL" id="BAAAPC010000012">
    <property type="protein sequence ID" value="GAA2000545.1"/>
    <property type="molecule type" value="Genomic_DNA"/>
</dbReference>
<proteinExistence type="inferred from homology"/>
<keyword evidence="13" id="KW-1185">Reference proteome</keyword>
<dbReference type="Proteomes" id="UP001501585">
    <property type="component" value="Unassembled WGS sequence"/>
</dbReference>
<dbReference type="PANTHER" id="PTHR21371:SF1">
    <property type="entry name" value="KETOL-ACID REDUCTOISOMERASE, MITOCHONDRIAL"/>
    <property type="match status" value="1"/>
</dbReference>
<dbReference type="InterPro" id="IPR036291">
    <property type="entry name" value="NAD(P)-bd_dom_sf"/>
</dbReference>
<reference evidence="12 13" key="1">
    <citation type="journal article" date="2019" name="Int. J. Syst. Evol. Microbiol.">
        <title>The Global Catalogue of Microorganisms (GCM) 10K type strain sequencing project: providing services to taxonomists for standard genome sequencing and annotation.</title>
        <authorList>
            <consortium name="The Broad Institute Genomics Platform"/>
            <consortium name="The Broad Institute Genome Sequencing Center for Infectious Disease"/>
            <person name="Wu L."/>
            <person name="Ma J."/>
        </authorList>
    </citation>
    <scope>NUCLEOTIDE SEQUENCE [LARGE SCALE GENOMIC DNA]</scope>
    <source>
        <strain evidence="12 13">JCM 15313</strain>
    </source>
</reference>
<name>A0ABN2T993_9ACTN</name>
<comment type="pathway">
    <text evidence="1">Amino-acid biosynthesis; L-valine biosynthesis; L-valine from pyruvate: step 2/4.</text>
</comment>
<protein>
    <recommendedName>
        <fullName evidence="8">Ketol-acid reductoisomerase type 1</fullName>
    </recommendedName>
    <alternativeName>
        <fullName evidence="7">Ketol-acid reductoisomerase type I</fullName>
    </alternativeName>
</protein>
<evidence type="ECO:0000256" key="3">
    <source>
        <dbReference type="ARBA" id="ARBA00010318"/>
    </source>
</evidence>
<dbReference type="Gene3D" id="3.40.50.720">
    <property type="entry name" value="NAD(P)-binding Rossmann-like Domain"/>
    <property type="match status" value="1"/>
</dbReference>
<keyword evidence="9" id="KW-0479">Metal-binding</keyword>
<dbReference type="RefSeq" id="WP_344162905.1">
    <property type="nucleotide sequence ID" value="NZ_BAAAPC010000012.1"/>
</dbReference>
<feature type="domain" description="KARI C-terminal knotted" evidence="11">
    <location>
        <begin position="179"/>
        <end position="326"/>
    </location>
</feature>
<dbReference type="Pfam" id="PF07991">
    <property type="entry name" value="KARI_N"/>
    <property type="match status" value="1"/>
</dbReference>
<dbReference type="SUPFAM" id="SSF48179">
    <property type="entry name" value="6-phosphogluconate dehydrogenase C-terminal domain-like"/>
    <property type="match status" value="1"/>
</dbReference>
<feature type="domain" description="KARI N-terminal Rossmann" evidence="10">
    <location>
        <begin position="1"/>
        <end position="178"/>
    </location>
</feature>
<evidence type="ECO:0000256" key="7">
    <source>
        <dbReference type="ARBA" id="ARBA00050043"/>
    </source>
</evidence>
<dbReference type="InterPro" id="IPR013023">
    <property type="entry name" value="KARI"/>
</dbReference>
<gene>
    <name evidence="12" type="ORF">GCM10009799_29810</name>
</gene>
<dbReference type="InterPro" id="IPR008927">
    <property type="entry name" value="6-PGluconate_DH-like_C_sf"/>
</dbReference>
<evidence type="ECO:0000256" key="1">
    <source>
        <dbReference type="ARBA" id="ARBA00004864"/>
    </source>
</evidence>
<comment type="caution">
    <text evidence="12">The sequence shown here is derived from an EMBL/GenBank/DDBJ whole genome shotgun (WGS) entry which is preliminary data.</text>
</comment>
<organism evidence="12 13">
    <name type="scientific">Nocardiopsis rhodophaea</name>
    <dbReference type="NCBI Taxonomy" id="280238"/>
    <lineage>
        <taxon>Bacteria</taxon>
        <taxon>Bacillati</taxon>
        <taxon>Actinomycetota</taxon>
        <taxon>Actinomycetes</taxon>
        <taxon>Streptosporangiales</taxon>
        <taxon>Nocardiopsidaceae</taxon>
        <taxon>Nocardiopsis</taxon>
    </lineage>
</organism>
<feature type="binding site" evidence="9">
    <location>
        <position position="187"/>
    </location>
    <ligand>
        <name>Mg(2+)</name>
        <dbReference type="ChEBI" id="CHEBI:18420"/>
        <label>2</label>
    </ligand>
</feature>
<dbReference type="InterPro" id="IPR013116">
    <property type="entry name" value="KARI_N"/>
</dbReference>
<dbReference type="Gene3D" id="6.10.240.10">
    <property type="match status" value="1"/>
</dbReference>
<evidence type="ECO:0000256" key="2">
    <source>
        <dbReference type="ARBA" id="ARBA00004885"/>
    </source>
</evidence>
<dbReference type="SUPFAM" id="SSF51735">
    <property type="entry name" value="NAD(P)-binding Rossmann-fold domains"/>
    <property type="match status" value="1"/>
</dbReference>
<sequence length="337" mass="36106">MYFDRDADLADLAGETVAVIGYGVQGRAFAANLRDSGLRVLVGNRDDAYRDAARADGFAPLPIADAVERASAVLLLIPDEAHPEVYDAQIAPHLGDGDLFVLAHGFSVRFGRIRLPIEADAALLAPKMFGRPIRRHYLEGTGVLAFLDVLQDPTGRALRRTLAVAKATGFTRRGVMPVPHAQETELDLFQEQFLTPLLMDGFKMAFDVLVDAGYDPVPALLDMYASGEMAEMMTEAATVGLYEVIAEQGSPTCRFGVQRRLGTLLGDDVEAKARKILGEIRSGAFAAALEEEAGAGYPSLDAYDAMAGASGVARAHERYRAALDPRPAVGPGRTASD</sequence>
<keyword evidence="9" id="KW-0460">Magnesium</keyword>
<comment type="similarity">
    <text evidence="3 9">Belongs to the ketol-acid reductoisomerase family.</text>
</comment>
<evidence type="ECO:0000313" key="12">
    <source>
        <dbReference type="EMBL" id="GAA2000545.1"/>
    </source>
</evidence>
<dbReference type="PANTHER" id="PTHR21371">
    <property type="entry name" value="KETOL-ACID REDUCTOISOMERASE, MITOCHONDRIAL"/>
    <property type="match status" value="1"/>
</dbReference>
<keyword evidence="6 9" id="KW-0100">Branched-chain amino acid biosynthesis</keyword>
<evidence type="ECO:0000313" key="13">
    <source>
        <dbReference type="Proteomes" id="UP001501585"/>
    </source>
</evidence>
<comment type="caution">
    <text evidence="9">Lacks conserved residue(s) required for the propagation of feature annotation.</text>
</comment>
<evidence type="ECO:0000256" key="4">
    <source>
        <dbReference type="ARBA" id="ARBA00022605"/>
    </source>
</evidence>